<dbReference type="AlphaFoldDB" id="A0A0V7ZG73"/>
<feature type="compositionally biased region" description="Polar residues" evidence="1">
    <location>
        <begin position="203"/>
        <end position="216"/>
    </location>
</feature>
<keyword evidence="3" id="KW-1185">Reference proteome</keyword>
<comment type="caution">
    <text evidence="2">The sequence shown here is derived from an EMBL/GenBank/DDBJ whole genome shotgun (WGS) entry which is preliminary data.</text>
</comment>
<evidence type="ECO:0000256" key="1">
    <source>
        <dbReference type="SAM" id="MobiDB-lite"/>
    </source>
</evidence>
<accession>A0A0V7ZG73</accession>
<feature type="compositionally biased region" description="Low complexity" evidence="1">
    <location>
        <begin position="21"/>
        <end position="34"/>
    </location>
</feature>
<protein>
    <submittedName>
        <fullName evidence="2">Uncharacterized protein</fullName>
    </submittedName>
</protein>
<gene>
    <name evidence="2" type="ORF">BC008_13860</name>
</gene>
<sequence length="222" mass="24709">MSKKKSKQSQPDKQEIVELKPASPSQLEQASSSSDAVDKKTEIIELKPASSSQLEEVPNSSDAVDQKTEIIELKSASSSQSEPTTEKQQVKSTTDNQKTDKTSKPKPAIKLKKFQKKESSPPPYKNLETATNQNGETFVVGEKIKINTCNFGEYTVEIKFLYETADGSIWVTYYPFGSEDQKHPWRRGCQRLDLLRKANSLENSTSDADMVSQKSPDSVPAD</sequence>
<feature type="compositionally biased region" description="Basic and acidic residues" evidence="1">
    <location>
        <begin position="36"/>
        <end position="45"/>
    </location>
</feature>
<feature type="region of interest" description="Disordered" evidence="1">
    <location>
        <begin position="1"/>
        <end position="130"/>
    </location>
</feature>
<dbReference type="Proteomes" id="UP000053372">
    <property type="component" value="Unassembled WGS sequence"/>
</dbReference>
<feature type="compositionally biased region" description="Polar residues" evidence="1">
    <location>
        <begin position="49"/>
        <end position="63"/>
    </location>
</feature>
<name>A0A0V7ZG73_9CYAN</name>
<evidence type="ECO:0000313" key="3">
    <source>
        <dbReference type="Proteomes" id="UP000053372"/>
    </source>
</evidence>
<evidence type="ECO:0000313" key="2">
    <source>
        <dbReference type="EMBL" id="KST63545.1"/>
    </source>
</evidence>
<reference evidence="2 3" key="1">
    <citation type="journal article" date="2015" name="Genome Announc.">
        <title>Draft Genome of the Euendolithic (true boring) Cyanobacterium Mastigocoleus testarum strain BC008.</title>
        <authorList>
            <person name="Guida B.S."/>
            <person name="Garcia-Pichel F."/>
        </authorList>
    </citation>
    <scope>NUCLEOTIDE SEQUENCE [LARGE SCALE GENOMIC DNA]</scope>
    <source>
        <strain evidence="2 3">BC008</strain>
    </source>
</reference>
<organism evidence="2 3">
    <name type="scientific">Mastigocoleus testarum BC008</name>
    <dbReference type="NCBI Taxonomy" id="371196"/>
    <lineage>
        <taxon>Bacteria</taxon>
        <taxon>Bacillati</taxon>
        <taxon>Cyanobacteriota</taxon>
        <taxon>Cyanophyceae</taxon>
        <taxon>Nostocales</taxon>
        <taxon>Hapalosiphonaceae</taxon>
        <taxon>Mastigocoleus</taxon>
    </lineage>
</organism>
<feature type="region of interest" description="Disordered" evidence="1">
    <location>
        <begin position="203"/>
        <end position="222"/>
    </location>
</feature>
<dbReference type="RefSeq" id="WP_027841228.1">
    <property type="nucleotide sequence ID" value="NZ_LMTZ01000137.1"/>
</dbReference>
<dbReference type="EMBL" id="LMTZ01000137">
    <property type="protein sequence ID" value="KST63545.1"/>
    <property type="molecule type" value="Genomic_DNA"/>
</dbReference>
<proteinExistence type="predicted"/>
<dbReference type="OrthoDB" id="511015at2"/>